<reference evidence="4 5" key="1">
    <citation type="submission" date="2022-06" db="EMBL/GenBank/DDBJ databases">
        <title>A taxonomic note on the genus Prevotella: Description of four novel genera and emended description of the genera Hallella and Xylanibacter.</title>
        <authorList>
            <person name="Hitch T.C.A."/>
        </authorList>
    </citation>
    <scope>NUCLEOTIDE SEQUENCE [LARGE SCALE GENOMIC DNA]</scope>
    <source>
        <strain evidence="4 5">DSM 100619</strain>
    </source>
</reference>
<dbReference type="InterPro" id="IPR002068">
    <property type="entry name" value="A-crystallin/Hsp20_dom"/>
</dbReference>
<comment type="caution">
    <text evidence="4">The sequence shown here is derived from an EMBL/GenBank/DDBJ whole genome shotgun (WGS) entry which is preliminary data.</text>
</comment>
<dbReference type="Proteomes" id="UP001204015">
    <property type="component" value="Unassembled WGS sequence"/>
</dbReference>
<keyword evidence="5" id="KW-1185">Reference proteome</keyword>
<evidence type="ECO:0000313" key="4">
    <source>
        <dbReference type="EMBL" id="MCO6025003.1"/>
    </source>
</evidence>
<dbReference type="SUPFAM" id="SSF49764">
    <property type="entry name" value="HSP20-like chaperones"/>
    <property type="match status" value="1"/>
</dbReference>
<evidence type="ECO:0000313" key="5">
    <source>
        <dbReference type="Proteomes" id="UP001204015"/>
    </source>
</evidence>
<comment type="similarity">
    <text evidence="1 2">Belongs to the small heat shock protein (HSP20) family.</text>
</comment>
<organism evidence="4 5">
    <name type="scientific">Segatella cerevisiae</name>
    <dbReference type="NCBI Taxonomy" id="2053716"/>
    <lineage>
        <taxon>Bacteria</taxon>
        <taxon>Pseudomonadati</taxon>
        <taxon>Bacteroidota</taxon>
        <taxon>Bacteroidia</taxon>
        <taxon>Bacteroidales</taxon>
        <taxon>Prevotellaceae</taxon>
        <taxon>Segatella</taxon>
    </lineage>
</organism>
<sequence length="116" mass="13361">MMNTTAPAVNIKENDKTYTMDIAVPGLKKDYCLVNVDKDGNLNVKIEFKKEDKDENKKEHYLRREFSYGDYEQSYALPEDVDPEHISAKVNEGVLEIQLPKLAKTVEKNVRKIEIA</sequence>
<dbReference type="InterPro" id="IPR031107">
    <property type="entry name" value="Small_HSP"/>
</dbReference>
<evidence type="ECO:0000256" key="1">
    <source>
        <dbReference type="PROSITE-ProRule" id="PRU00285"/>
    </source>
</evidence>
<dbReference type="Gene3D" id="2.60.40.790">
    <property type="match status" value="1"/>
</dbReference>
<dbReference type="EMBL" id="JAMXLY010000009">
    <property type="protein sequence ID" value="MCO6025003.1"/>
    <property type="molecule type" value="Genomic_DNA"/>
</dbReference>
<evidence type="ECO:0000256" key="2">
    <source>
        <dbReference type="RuleBase" id="RU003616"/>
    </source>
</evidence>
<accession>A0ABT1BX82</accession>
<dbReference type="InterPro" id="IPR008978">
    <property type="entry name" value="HSP20-like_chaperone"/>
</dbReference>
<feature type="domain" description="SHSP" evidence="3">
    <location>
        <begin position="1"/>
        <end position="116"/>
    </location>
</feature>
<dbReference type="Pfam" id="PF00011">
    <property type="entry name" value="HSP20"/>
    <property type="match status" value="1"/>
</dbReference>
<dbReference type="PANTHER" id="PTHR11527">
    <property type="entry name" value="HEAT-SHOCK PROTEIN 20 FAMILY MEMBER"/>
    <property type="match status" value="1"/>
</dbReference>
<dbReference type="RefSeq" id="WP_252760360.1">
    <property type="nucleotide sequence ID" value="NZ_JAMXLY010000009.1"/>
</dbReference>
<dbReference type="PROSITE" id="PS01031">
    <property type="entry name" value="SHSP"/>
    <property type="match status" value="1"/>
</dbReference>
<evidence type="ECO:0000259" key="3">
    <source>
        <dbReference type="PROSITE" id="PS01031"/>
    </source>
</evidence>
<gene>
    <name evidence="4" type="ORF">NG821_03945</name>
</gene>
<name>A0ABT1BX82_9BACT</name>
<protein>
    <submittedName>
        <fullName evidence="4">Hsp20/alpha crystallin family protein</fullName>
    </submittedName>
</protein>
<proteinExistence type="inferred from homology"/>
<dbReference type="CDD" id="cd06464">
    <property type="entry name" value="ACD_sHsps-like"/>
    <property type="match status" value="1"/>
</dbReference>